<accession>A0AB34JVJ4</accession>
<evidence type="ECO:0000256" key="1">
    <source>
        <dbReference type="SAM" id="Phobius"/>
    </source>
</evidence>
<feature type="transmembrane region" description="Helical" evidence="1">
    <location>
        <begin position="187"/>
        <end position="208"/>
    </location>
</feature>
<comment type="caution">
    <text evidence="2">The sequence shown here is derived from an EMBL/GenBank/DDBJ whole genome shotgun (WGS) entry which is preliminary data.</text>
</comment>
<sequence length="267" mass="29811">MEEVQPWLRPPTQDYIEKQMRSGASVSPSNSTSKPLKPYGAATRLFEHQANAPEPTELSSYYGGVSSSAEMKRAALQADWQRLMLMLLCTAQAVAGLVGFMYVSGWTTVSARSRMIQATLILISVSGGLGGVGAWRRWSETLQAFFIAQIWSLSTVLSQFLAAQQLNKRRDVFCLGRDDTQNCEDHMGLGTLALGGAIVLVYVSMFFADGLSEHLQDQLEDEDNQQIVKFVWLMNKKTLLGIHRFEEQIHHEFEKLVGMGFLKLKEG</sequence>
<gene>
    <name evidence="2" type="ORF">AB1Y20_019969</name>
</gene>
<proteinExistence type="predicted"/>
<protein>
    <submittedName>
        <fullName evidence="2">Uncharacterized protein</fullName>
    </submittedName>
</protein>
<evidence type="ECO:0000313" key="2">
    <source>
        <dbReference type="EMBL" id="KAL1525097.1"/>
    </source>
</evidence>
<keyword evidence="1" id="KW-1133">Transmembrane helix</keyword>
<feature type="transmembrane region" description="Helical" evidence="1">
    <location>
        <begin position="142"/>
        <end position="162"/>
    </location>
</feature>
<keyword evidence="3" id="KW-1185">Reference proteome</keyword>
<organism evidence="2 3">
    <name type="scientific">Prymnesium parvum</name>
    <name type="common">Toxic golden alga</name>
    <dbReference type="NCBI Taxonomy" id="97485"/>
    <lineage>
        <taxon>Eukaryota</taxon>
        <taxon>Haptista</taxon>
        <taxon>Haptophyta</taxon>
        <taxon>Prymnesiophyceae</taxon>
        <taxon>Prymnesiales</taxon>
        <taxon>Prymnesiaceae</taxon>
        <taxon>Prymnesium</taxon>
    </lineage>
</organism>
<dbReference type="Proteomes" id="UP001515480">
    <property type="component" value="Unassembled WGS sequence"/>
</dbReference>
<name>A0AB34JVJ4_PRYPA</name>
<keyword evidence="1" id="KW-0472">Membrane</keyword>
<evidence type="ECO:0000313" key="3">
    <source>
        <dbReference type="Proteomes" id="UP001515480"/>
    </source>
</evidence>
<dbReference type="EMBL" id="JBGBPQ010000004">
    <property type="protein sequence ID" value="KAL1525097.1"/>
    <property type="molecule type" value="Genomic_DNA"/>
</dbReference>
<feature type="transmembrane region" description="Helical" evidence="1">
    <location>
        <begin position="83"/>
        <end position="103"/>
    </location>
</feature>
<reference evidence="2 3" key="1">
    <citation type="journal article" date="2024" name="Science">
        <title>Giant polyketide synthase enzymes in the biosynthesis of giant marine polyether toxins.</title>
        <authorList>
            <person name="Fallon T.R."/>
            <person name="Shende V.V."/>
            <person name="Wierzbicki I.H."/>
            <person name="Pendleton A.L."/>
            <person name="Watervoot N.F."/>
            <person name="Auber R.P."/>
            <person name="Gonzalez D.J."/>
            <person name="Wisecaver J.H."/>
            <person name="Moore B.S."/>
        </authorList>
    </citation>
    <scope>NUCLEOTIDE SEQUENCE [LARGE SCALE GENOMIC DNA]</scope>
    <source>
        <strain evidence="2 3">12B1</strain>
    </source>
</reference>
<dbReference type="AlphaFoldDB" id="A0AB34JVJ4"/>
<keyword evidence="1" id="KW-0812">Transmembrane</keyword>
<feature type="transmembrane region" description="Helical" evidence="1">
    <location>
        <begin position="115"/>
        <end position="135"/>
    </location>
</feature>